<feature type="region of interest" description="Disordered" evidence="1">
    <location>
        <begin position="1"/>
        <end position="23"/>
    </location>
</feature>
<accession>A0A543CLT3</accession>
<dbReference type="Proteomes" id="UP000316096">
    <property type="component" value="Unassembled WGS sequence"/>
</dbReference>
<dbReference type="OrthoDB" id="4570646at2"/>
<keyword evidence="4" id="KW-1185">Reference proteome</keyword>
<sequence>MSADLSAPTWHKSSHSGGNTGDCVEISLVTSRDS</sequence>
<dbReference type="InterPro" id="IPR007278">
    <property type="entry name" value="DUF397"/>
</dbReference>
<evidence type="ECO:0000256" key="1">
    <source>
        <dbReference type="SAM" id="MobiDB-lite"/>
    </source>
</evidence>
<comment type="caution">
    <text evidence="3">The sequence shown here is derived from an EMBL/GenBank/DDBJ whole genome shotgun (WGS) entry which is preliminary data.</text>
</comment>
<evidence type="ECO:0000313" key="4">
    <source>
        <dbReference type="Proteomes" id="UP000316096"/>
    </source>
</evidence>
<protein>
    <submittedName>
        <fullName evidence="3">Uncharacterized protein DUF397</fullName>
    </submittedName>
</protein>
<evidence type="ECO:0000313" key="3">
    <source>
        <dbReference type="EMBL" id="TQL98059.1"/>
    </source>
</evidence>
<name>A0A543CLT3_9ACTN</name>
<dbReference type="AlphaFoldDB" id="A0A543CLT3"/>
<feature type="domain" description="DUF397" evidence="2">
    <location>
        <begin position="9"/>
        <end position="34"/>
    </location>
</feature>
<reference evidence="3 4" key="1">
    <citation type="submission" date="2019-06" db="EMBL/GenBank/DDBJ databases">
        <title>Sequencing the genomes of 1000 actinobacteria strains.</title>
        <authorList>
            <person name="Klenk H.-P."/>
        </authorList>
    </citation>
    <scope>NUCLEOTIDE SEQUENCE [LARGE SCALE GENOMIC DNA]</scope>
    <source>
        <strain evidence="3 4">DSM 102200</strain>
    </source>
</reference>
<dbReference type="RefSeq" id="WP_141956707.1">
    <property type="nucleotide sequence ID" value="NZ_VFOZ01000001.1"/>
</dbReference>
<organism evidence="3 4">
    <name type="scientific">Actinoallomurus bryophytorum</name>
    <dbReference type="NCBI Taxonomy" id="1490222"/>
    <lineage>
        <taxon>Bacteria</taxon>
        <taxon>Bacillati</taxon>
        <taxon>Actinomycetota</taxon>
        <taxon>Actinomycetes</taxon>
        <taxon>Streptosporangiales</taxon>
        <taxon>Thermomonosporaceae</taxon>
        <taxon>Actinoallomurus</taxon>
    </lineage>
</organism>
<dbReference type="Pfam" id="PF04149">
    <property type="entry name" value="DUF397"/>
    <property type="match status" value="1"/>
</dbReference>
<gene>
    <name evidence="3" type="ORF">FB559_3676</name>
</gene>
<dbReference type="EMBL" id="VFOZ01000001">
    <property type="protein sequence ID" value="TQL98059.1"/>
    <property type="molecule type" value="Genomic_DNA"/>
</dbReference>
<evidence type="ECO:0000259" key="2">
    <source>
        <dbReference type="Pfam" id="PF04149"/>
    </source>
</evidence>
<proteinExistence type="predicted"/>